<reference evidence="7" key="1">
    <citation type="submission" date="2018-07" db="EMBL/GenBank/DDBJ databases">
        <authorList>
            <person name="Quirk P.G."/>
            <person name="Krulwich T.A."/>
        </authorList>
    </citation>
    <scope>NUCLEOTIDE SEQUENCE</scope>
</reference>
<dbReference type="EMBL" id="UFQT01002031">
    <property type="protein sequence ID" value="SSX32462.1"/>
    <property type="molecule type" value="Genomic_DNA"/>
</dbReference>
<dbReference type="GO" id="GO:0061630">
    <property type="term" value="F:ubiquitin protein ligase activity"/>
    <property type="evidence" value="ECO:0007669"/>
    <property type="project" value="InterPro"/>
</dbReference>
<protein>
    <submittedName>
        <fullName evidence="7">CSON005027 protein</fullName>
    </submittedName>
</protein>
<evidence type="ECO:0000313" key="7">
    <source>
        <dbReference type="EMBL" id="SSX32462.1"/>
    </source>
</evidence>
<keyword evidence="1" id="KW-0479">Metal-binding</keyword>
<dbReference type="InterPro" id="IPR001841">
    <property type="entry name" value="Znf_RING"/>
</dbReference>
<evidence type="ECO:0000256" key="2">
    <source>
        <dbReference type="ARBA" id="ARBA00022771"/>
    </source>
</evidence>
<evidence type="ECO:0000256" key="3">
    <source>
        <dbReference type="ARBA" id="ARBA00022833"/>
    </source>
</evidence>
<feature type="compositionally biased region" description="Low complexity" evidence="5">
    <location>
        <begin position="241"/>
        <end position="255"/>
    </location>
</feature>
<dbReference type="Gene3D" id="3.30.40.10">
    <property type="entry name" value="Zinc/RING finger domain, C3HC4 (zinc finger)"/>
    <property type="match status" value="1"/>
</dbReference>
<gene>
    <name evidence="7" type="primary">CSON005027</name>
</gene>
<dbReference type="SUPFAM" id="SSF57850">
    <property type="entry name" value="RING/U-box"/>
    <property type="match status" value="1"/>
</dbReference>
<proteinExistence type="predicted"/>
<feature type="compositionally biased region" description="Polar residues" evidence="5">
    <location>
        <begin position="256"/>
        <end position="267"/>
    </location>
</feature>
<dbReference type="InterPro" id="IPR049627">
    <property type="entry name" value="SLX8"/>
</dbReference>
<evidence type="ECO:0000256" key="5">
    <source>
        <dbReference type="SAM" id="MobiDB-lite"/>
    </source>
</evidence>
<dbReference type="GO" id="GO:0008270">
    <property type="term" value="F:zinc ion binding"/>
    <property type="evidence" value="ECO:0007669"/>
    <property type="project" value="UniProtKB-KW"/>
</dbReference>
<sequence length="490" mass="53479">MSEERDITQNIQVLEETLGKIISRGAHSDEGKLKLSILKQNVENVAGKMEKWMHTILSNDSDPNDALSRTFDNFSLKLASILSRIELLSKPLETFVDDSVIIINDPVVKIERDVNENLACGLNEPKRFDSDLEYLGRITMPVIEVHDDHMGASQMSAYSVTAGSVVSTSPDISMDLDVNMRDGEASTSNVSFCPLLNSTTHDIPSTSHAVTDINRSKNNLPMSQLNNGRIKVVYASSSAAQNNSNQSGASTSSASMKNLSPAPNSSRISNTGAIKKLVIKKAPAVSEASRIPILNNYSQKTYAKQVQVPLQLKSNAMQPKIEAPEQQGLPVLKPVMVQLKPKKLIIKPFKPQQGTSALNPMAPQVEQGASALNPIALQAQQGASALNPIALQAQQGASPLNPVELLTEKDPLGDLNEKTHQKSQEIPKKVDKPFLKCPICLCEPMKEPMSLFCGHIFCKDCINDALKIKKKCPTCNKVVAVTKMHRIYLN</sequence>
<dbReference type="AlphaFoldDB" id="A0A336MPX6"/>
<dbReference type="GO" id="GO:0006511">
    <property type="term" value="P:ubiquitin-dependent protein catabolic process"/>
    <property type="evidence" value="ECO:0007669"/>
    <property type="project" value="TreeGrafter"/>
</dbReference>
<dbReference type="PROSITE" id="PS50089">
    <property type="entry name" value="ZF_RING_2"/>
    <property type="match status" value="1"/>
</dbReference>
<dbReference type="PANTHER" id="PTHR47094">
    <property type="entry name" value="ELFLESS, ISOFORM B"/>
    <property type="match status" value="1"/>
</dbReference>
<keyword evidence="2 4" id="KW-0863">Zinc-finger</keyword>
<name>A0A336MPX6_CULSO</name>
<dbReference type="Pfam" id="PF13639">
    <property type="entry name" value="zf-RING_2"/>
    <property type="match status" value="1"/>
</dbReference>
<organism evidence="7">
    <name type="scientific">Culicoides sonorensis</name>
    <name type="common">Biting midge</name>
    <dbReference type="NCBI Taxonomy" id="179676"/>
    <lineage>
        <taxon>Eukaryota</taxon>
        <taxon>Metazoa</taxon>
        <taxon>Ecdysozoa</taxon>
        <taxon>Arthropoda</taxon>
        <taxon>Hexapoda</taxon>
        <taxon>Insecta</taxon>
        <taxon>Pterygota</taxon>
        <taxon>Neoptera</taxon>
        <taxon>Endopterygota</taxon>
        <taxon>Diptera</taxon>
        <taxon>Nematocera</taxon>
        <taxon>Chironomoidea</taxon>
        <taxon>Ceratopogonidae</taxon>
        <taxon>Ceratopogoninae</taxon>
        <taxon>Culicoides</taxon>
        <taxon>Monoculicoides</taxon>
    </lineage>
</organism>
<dbReference type="VEuPathDB" id="VectorBase:CSON005027"/>
<evidence type="ECO:0000256" key="1">
    <source>
        <dbReference type="ARBA" id="ARBA00022723"/>
    </source>
</evidence>
<dbReference type="SMART" id="SM00184">
    <property type="entry name" value="RING"/>
    <property type="match status" value="1"/>
</dbReference>
<dbReference type="PANTHER" id="PTHR47094:SF1">
    <property type="entry name" value="RING-TYPE E3 UBIQUITIN TRANSFERASE"/>
    <property type="match status" value="1"/>
</dbReference>
<evidence type="ECO:0000259" key="6">
    <source>
        <dbReference type="PROSITE" id="PS50089"/>
    </source>
</evidence>
<feature type="domain" description="RING-type" evidence="6">
    <location>
        <begin position="437"/>
        <end position="476"/>
    </location>
</feature>
<dbReference type="GO" id="GO:0033768">
    <property type="term" value="C:SUMO-targeted ubiquitin ligase complex"/>
    <property type="evidence" value="ECO:0007669"/>
    <property type="project" value="TreeGrafter"/>
</dbReference>
<evidence type="ECO:0000256" key="4">
    <source>
        <dbReference type="PROSITE-ProRule" id="PRU00175"/>
    </source>
</evidence>
<dbReference type="InterPro" id="IPR013083">
    <property type="entry name" value="Znf_RING/FYVE/PHD"/>
</dbReference>
<dbReference type="InterPro" id="IPR017907">
    <property type="entry name" value="Znf_RING_CS"/>
</dbReference>
<dbReference type="GO" id="GO:0140082">
    <property type="term" value="F:SUMO-ubiquitin ligase activity"/>
    <property type="evidence" value="ECO:0007669"/>
    <property type="project" value="TreeGrafter"/>
</dbReference>
<keyword evidence="3" id="KW-0862">Zinc</keyword>
<dbReference type="PROSITE" id="PS00518">
    <property type="entry name" value="ZF_RING_1"/>
    <property type="match status" value="1"/>
</dbReference>
<feature type="region of interest" description="Disordered" evidence="5">
    <location>
        <begin position="241"/>
        <end position="267"/>
    </location>
</feature>
<accession>A0A336MPX6</accession>
<dbReference type="GO" id="GO:0032183">
    <property type="term" value="F:SUMO binding"/>
    <property type="evidence" value="ECO:0007669"/>
    <property type="project" value="TreeGrafter"/>
</dbReference>